<name>A0ACC0CUX8_9PEZI</name>
<dbReference type="Proteomes" id="UP001497680">
    <property type="component" value="Unassembled WGS sequence"/>
</dbReference>
<comment type="caution">
    <text evidence="1">The sequence shown here is derived from an EMBL/GenBank/DDBJ whole genome shotgun (WGS) entry which is preliminary data.</text>
</comment>
<protein>
    <submittedName>
        <fullName evidence="1">Uncharacterized protein</fullName>
    </submittedName>
</protein>
<keyword evidence="2" id="KW-1185">Reference proteome</keyword>
<sequence>MVEGSGYARLDRGDLFRALEARLSASQYSSSGPQVQLFRIKTQAPALPNVSQDERSCRKELSEQASIIDPTEDLQVYNERAQAMKATIDRLHVAEPERQHWDENARTTQIELEKAKIQFAALGEQRNIADSEETQLQRILQETDDTCCLIMDTPSSRTSGSQAHQQRDAKLP</sequence>
<evidence type="ECO:0000313" key="2">
    <source>
        <dbReference type="Proteomes" id="UP001497680"/>
    </source>
</evidence>
<organism evidence="1 2">
    <name type="scientific">Hypoxylon rubiginosum</name>
    <dbReference type="NCBI Taxonomy" id="110542"/>
    <lineage>
        <taxon>Eukaryota</taxon>
        <taxon>Fungi</taxon>
        <taxon>Dikarya</taxon>
        <taxon>Ascomycota</taxon>
        <taxon>Pezizomycotina</taxon>
        <taxon>Sordariomycetes</taxon>
        <taxon>Xylariomycetidae</taxon>
        <taxon>Xylariales</taxon>
        <taxon>Hypoxylaceae</taxon>
        <taxon>Hypoxylon</taxon>
    </lineage>
</organism>
<evidence type="ECO:0000313" key="1">
    <source>
        <dbReference type="EMBL" id="KAI6084301.1"/>
    </source>
</evidence>
<reference evidence="1 2" key="1">
    <citation type="journal article" date="2022" name="New Phytol.">
        <title>Ecological generalism drives hyperdiversity of secondary metabolite gene clusters in xylarialean endophytes.</title>
        <authorList>
            <person name="Franco M.E.E."/>
            <person name="Wisecaver J.H."/>
            <person name="Arnold A.E."/>
            <person name="Ju Y.M."/>
            <person name="Slot J.C."/>
            <person name="Ahrendt S."/>
            <person name="Moore L.P."/>
            <person name="Eastman K.E."/>
            <person name="Scott K."/>
            <person name="Konkel Z."/>
            <person name="Mondo S.J."/>
            <person name="Kuo A."/>
            <person name="Hayes R.D."/>
            <person name="Haridas S."/>
            <person name="Andreopoulos B."/>
            <person name="Riley R."/>
            <person name="LaButti K."/>
            <person name="Pangilinan J."/>
            <person name="Lipzen A."/>
            <person name="Amirebrahimi M."/>
            <person name="Yan J."/>
            <person name="Adam C."/>
            <person name="Keymanesh K."/>
            <person name="Ng V."/>
            <person name="Louie K."/>
            <person name="Northen T."/>
            <person name="Drula E."/>
            <person name="Henrissat B."/>
            <person name="Hsieh H.M."/>
            <person name="Youens-Clark K."/>
            <person name="Lutzoni F."/>
            <person name="Miadlikowska J."/>
            <person name="Eastwood D.C."/>
            <person name="Hamelin R.C."/>
            <person name="Grigoriev I.V."/>
            <person name="U'Ren J.M."/>
        </authorList>
    </citation>
    <scope>NUCLEOTIDE SEQUENCE [LARGE SCALE GENOMIC DNA]</scope>
    <source>
        <strain evidence="1 2">ER1909</strain>
    </source>
</reference>
<proteinExistence type="predicted"/>
<accession>A0ACC0CUX8</accession>
<gene>
    <name evidence="1" type="ORF">F4821DRAFT_176340</name>
</gene>
<dbReference type="EMBL" id="MU394339">
    <property type="protein sequence ID" value="KAI6084301.1"/>
    <property type="molecule type" value="Genomic_DNA"/>
</dbReference>